<dbReference type="InterPro" id="IPR022742">
    <property type="entry name" value="Hydrolase_4"/>
</dbReference>
<dbReference type="OrthoDB" id="9785847at2"/>
<dbReference type="PANTHER" id="PTHR43689">
    <property type="entry name" value="HYDROLASE"/>
    <property type="match status" value="1"/>
</dbReference>
<keyword evidence="2" id="KW-0378">Hydrolase</keyword>
<accession>A0A1T4L9T1</accession>
<gene>
    <name evidence="2" type="ORF">SAMN04488132_102380</name>
</gene>
<evidence type="ECO:0000259" key="1">
    <source>
        <dbReference type="Pfam" id="PF12146"/>
    </source>
</evidence>
<dbReference type="Pfam" id="PF12146">
    <property type="entry name" value="Hydrolase_4"/>
    <property type="match status" value="1"/>
</dbReference>
<organism evidence="2 3">
    <name type="scientific">Sediminibacterium ginsengisoli</name>
    <dbReference type="NCBI Taxonomy" id="413434"/>
    <lineage>
        <taxon>Bacteria</taxon>
        <taxon>Pseudomonadati</taxon>
        <taxon>Bacteroidota</taxon>
        <taxon>Chitinophagia</taxon>
        <taxon>Chitinophagales</taxon>
        <taxon>Chitinophagaceae</taxon>
        <taxon>Sediminibacterium</taxon>
    </lineage>
</organism>
<protein>
    <submittedName>
        <fullName evidence="2">Alpha/beta hydrolase family protein</fullName>
    </submittedName>
</protein>
<reference evidence="2 3" key="1">
    <citation type="submission" date="2017-02" db="EMBL/GenBank/DDBJ databases">
        <authorList>
            <person name="Peterson S.W."/>
        </authorList>
    </citation>
    <scope>NUCLEOTIDE SEQUENCE [LARGE SCALE GENOMIC DNA]</scope>
    <source>
        <strain evidence="2 3">DSM 22335</strain>
    </source>
</reference>
<dbReference type="InterPro" id="IPR029058">
    <property type="entry name" value="AB_hydrolase_fold"/>
</dbReference>
<dbReference type="EMBL" id="FUWH01000002">
    <property type="protein sequence ID" value="SJZ51328.1"/>
    <property type="molecule type" value="Genomic_DNA"/>
</dbReference>
<keyword evidence="3" id="KW-1185">Reference proteome</keyword>
<feature type="domain" description="Serine aminopeptidase S33" evidence="1">
    <location>
        <begin position="82"/>
        <end position="198"/>
    </location>
</feature>
<dbReference type="SUPFAM" id="SSF53474">
    <property type="entry name" value="alpha/beta-Hydrolases"/>
    <property type="match status" value="1"/>
</dbReference>
<evidence type="ECO:0000313" key="2">
    <source>
        <dbReference type="EMBL" id="SJZ51328.1"/>
    </source>
</evidence>
<dbReference type="Gene3D" id="3.40.50.1820">
    <property type="entry name" value="alpha/beta hydrolase"/>
    <property type="match status" value="1"/>
</dbReference>
<dbReference type="RefSeq" id="WP_078830331.1">
    <property type="nucleotide sequence ID" value="NZ_FUWH01000002.1"/>
</dbReference>
<dbReference type="Proteomes" id="UP000190888">
    <property type="component" value="Unassembled WGS sequence"/>
</dbReference>
<evidence type="ECO:0000313" key="3">
    <source>
        <dbReference type="Proteomes" id="UP000190888"/>
    </source>
</evidence>
<name>A0A1T4L9T1_9BACT</name>
<dbReference type="AlphaFoldDB" id="A0A1T4L9T1"/>
<sequence length="294" mass="32849">MDMKLAQRVVIGYYRTKLRTIGMLSPDKAAASAFRLFCTPYPGSRLRKMPPLFHKALKVSLPVNGLKVKGFHWTSRATPNGKKVLIVHGFSSQSYKFEKYVSLLTQEGFEVFAFDAPAHGESEGSQINAILYRDTIIGIEKSFGPFDGIIAHSLGALSTTLAMEQLSQPVNPDKKIVLIAPATETTTAFDHFCKMLRIRAEVKSLFAQVIEKVANQPLNYYSASRIVPLLPMQVLWIHDKQDAICPFDDTLPVRETPPQNLQFIATDGLGHNRIYHDKEVKNQVIRFLTDTAAG</sequence>
<proteinExistence type="predicted"/>
<dbReference type="STRING" id="413434.SAMN04488132_102380"/>
<dbReference type="GO" id="GO:0016787">
    <property type="term" value="F:hydrolase activity"/>
    <property type="evidence" value="ECO:0007669"/>
    <property type="project" value="UniProtKB-KW"/>
</dbReference>
<dbReference type="PANTHER" id="PTHR43689:SF8">
    <property type="entry name" value="ALPHA_BETA-HYDROLASES SUPERFAMILY PROTEIN"/>
    <property type="match status" value="1"/>
</dbReference>